<protein>
    <submittedName>
        <fullName evidence="1">Membrane insertase YidC</fullName>
    </submittedName>
</protein>
<proteinExistence type="predicted"/>
<dbReference type="Proteomes" id="UP000032142">
    <property type="component" value="Unassembled WGS sequence"/>
</dbReference>
<organism evidence="1 2">
    <name type="scientific">Gossypium arboreum</name>
    <name type="common">Tree cotton</name>
    <name type="synonym">Gossypium nanking</name>
    <dbReference type="NCBI Taxonomy" id="29729"/>
    <lineage>
        <taxon>Eukaryota</taxon>
        <taxon>Viridiplantae</taxon>
        <taxon>Streptophyta</taxon>
        <taxon>Embryophyta</taxon>
        <taxon>Tracheophyta</taxon>
        <taxon>Spermatophyta</taxon>
        <taxon>Magnoliopsida</taxon>
        <taxon>eudicotyledons</taxon>
        <taxon>Gunneridae</taxon>
        <taxon>Pentapetalae</taxon>
        <taxon>rosids</taxon>
        <taxon>malvids</taxon>
        <taxon>Malvales</taxon>
        <taxon>Malvaceae</taxon>
        <taxon>Malvoideae</taxon>
        <taxon>Gossypium</taxon>
    </lineage>
</organism>
<evidence type="ECO:0000313" key="2">
    <source>
        <dbReference type="Proteomes" id="UP000032142"/>
    </source>
</evidence>
<gene>
    <name evidence="1" type="ORF">F383_14924</name>
</gene>
<name>A0A0B0PWR0_GOSAR</name>
<evidence type="ECO:0000313" key="1">
    <source>
        <dbReference type="EMBL" id="KHG29277.1"/>
    </source>
</evidence>
<accession>A0A0B0PWR0</accession>
<dbReference type="AlphaFoldDB" id="A0A0B0PWR0"/>
<sequence length="119" mass="13309">MSLGLPFRSRSYMCCRLTVACMSLPIHQLMFDSSLDSDKVEDTHHTIQLSIGWQSGFANSLFLSTRQRHGRVSPGVEIKIKLVCPCVRPCDPSQRVTQVGHGLGHGHVLPFQMSTWPMT</sequence>
<keyword evidence="2" id="KW-1185">Reference proteome</keyword>
<reference evidence="2" key="1">
    <citation type="submission" date="2014-09" db="EMBL/GenBank/DDBJ databases">
        <authorList>
            <person name="Mudge J."/>
            <person name="Ramaraj T."/>
            <person name="Lindquist I.E."/>
            <person name="Bharti A.K."/>
            <person name="Sundararajan A."/>
            <person name="Cameron C.T."/>
            <person name="Woodward J.E."/>
            <person name="May G.D."/>
            <person name="Brubaker C."/>
            <person name="Broadhvest J."/>
            <person name="Wilkins T.A."/>
        </authorList>
    </citation>
    <scope>NUCLEOTIDE SEQUENCE</scope>
    <source>
        <strain evidence="2">cv. AKA8401</strain>
    </source>
</reference>
<dbReference type="EMBL" id="KN448856">
    <property type="protein sequence ID" value="KHG29277.1"/>
    <property type="molecule type" value="Genomic_DNA"/>
</dbReference>